<dbReference type="HOGENOM" id="CLU_2434204_0_0_4"/>
<sequence>MPRAKQLNIRKKTGLALLGVVLLYWIAVPILPFTSIPNKAFVIPALVVIGEIVFVAAVALLGKEYWAEIKGWATRRFSRKSASGAGK</sequence>
<organism evidence="2">
    <name type="scientific">Burkholderia orbicola (strain AU 1054)</name>
    <dbReference type="NCBI Taxonomy" id="331271"/>
    <lineage>
        <taxon>Bacteria</taxon>
        <taxon>Pseudomonadati</taxon>
        <taxon>Pseudomonadota</taxon>
        <taxon>Betaproteobacteria</taxon>
        <taxon>Burkholderiales</taxon>
        <taxon>Burkholderiaceae</taxon>
        <taxon>Burkholderia</taxon>
        <taxon>Burkholderia cepacia complex</taxon>
        <taxon>Burkholderia orbicola</taxon>
    </lineage>
</organism>
<accession>A0A0H2Y2Q4</accession>
<proteinExistence type="predicted"/>
<keyword evidence="1" id="KW-0472">Membrane</keyword>
<name>A0A0H2Y2Q4_BURO1</name>
<gene>
    <name evidence="2" type="ordered locus">Bcen_6296</name>
</gene>
<keyword evidence="1" id="KW-0812">Transmembrane</keyword>
<dbReference type="EMBL" id="CP000380">
    <property type="protein sequence ID" value="ABF81159.1"/>
    <property type="molecule type" value="Genomic_DNA"/>
</dbReference>
<protein>
    <recommendedName>
        <fullName evidence="3">Transporter suffix domain-containing protein</fullName>
    </recommendedName>
</protein>
<evidence type="ECO:0008006" key="3">
    <source>
        <dbReference type="Google" id="ProtNLM"/>
    </source>
</evidence>
<reference evidence="2" key="1">
    <citation type="submission" date="2006-05" db="EMBL/GenBank/DDBJ databases">
        <title>Complete sequence of chromosome 3 of Burkholderia cenocepacia AU 1054.</title>
        <authorList>
            <consortium name="US DOE Joint Genome Institute"/>
            <person name="Copeland A."/>
            <person name="Lucas S."/>
            <person name="Lapidus A."/>
            <person name="Barry K."/>
            <person name="Detter J.C."/>
            <person name="Glavina del Rio T."/>
            <person name="Hammon N."/>
            <person name="Israni S."/>
            <person name="Dalin E."/>
            <person name="Tice H."/>
            <person name="Pitluck S."/>
            <person name="Chain P."/>
            <person name="Malfatti S."/>
            <person name="Shin M."/>
            <person name="Vergez L."/>
            <person name="Schmutz J."/>
            <person name="Larimer F."/>
            <person name="Land M."/>
            <person name="Hauser L."/>
            <person name="Kyrpides N."/>
            <person name="Lykidis A."/>
            <person name="LiPuma J.J."/>
            <person name="Konstantinidis K."/>
            <person name="Tiedje J.M."/>
            <person name="Richardson P."/>
        </authorList>
    </citation>
    <scope>NUCLEOTIDE SEQUENCE [LARGE SCALE GENOMIC DNA]</scope>
    <source>
        <strain evidence="2">AU 1054</strain>
    </source>
</reference>
<dbReference type="InterPro" id="IPR047961">
    <property type="entry name" value="Transp_suffix-like"/>
</dbReference>
<feature type="transmembrane region" description="Helical" evidence="1">
    <location>
        <begin position="40"/>
        <end position="61"/>
    </location>
</feature>
<dbReference type="AlphaFoldDB" id="A0A0H2Y2Q4"/>
<feature type="transmembrane region" description="Helical" evidence="1">
    <location>
        <begin position="12"/>
        <end position="34"/>
    </location>
</feature>
<dbReference type="NCBIfam" id="NF033684">
    <property type="entry name" value="suffix_2_RND"/>
    <property type="match status" value="1"/>
</dbReference>
<evidence type="ECO:0000313" key="2">
    <source>
        <dbReference type="EMBL" id="ABF81159.1"/>
    </source>
</evidence>
<keyword evidence="1" id="KW-1133">Transmembrane helix</keyword>
<evidence type="ECO:0000256" key="1">
    <source>
        <dbReference type="SAM" id="Phobius"/>
    </source>
</evidence>